<dbReference type="EMBL" id="BMAO01015192">
    <property type="protein sequence ID" value="GFR00022.1"/>
    <property type="molecule type" value="Genomic_DNA"/>
</dbReference>
<feature type="domain" description="Methyltransferase" evidence="1">
    <location>
        <begin position="34"/>
        <end position="133"/>
    </location>
</feature>
<evidence type="ECO:0000259" key="1">
    <source>
        <dbReference type="Pfam" id="PF13847"/>
    </source>
</evidence>
<reference evidence="2" key="1">
    <citation type="submission" date="2020-07" db="EMBL/GenBank/DDBJ databases">
        <title>Multicomponent nature underlies the extraordinary mechanical properties of spider dragline silk.</title>
        <authorList>
            <person name="Kono N."/>
            <person name="Nakamura H."/>
            <person name="Mori M."/>
            <person name="Yoshida Y."/>
            <person name="Ohtoshi R."/>
            <person name="Malay A.D."/>
            <person name="Moran D.A.P."/>
            <person name="Tomita M."/>
            <person name="Numata K."/>
            <person name="Arakawa K."/>
        </authorList>
    </citation>
    <scope>NUCLEOTIDE SEQUENCE</scope>
</reference>
<proteinExistence type="predicted"/>
<dbReference type="Gene3D" id="3.40.50.150">
    <property type="entry name" value="Vaccinia Virus protein VP39"/>
    <property type="match status" value="1"/>
</dbReference>
<name>A0A8X6L993_TRICU</name>
<dbReference type="AlphaFoldDB" id="A0A8X6L993"/>
<dbReference type="Pfam" id="PF13847">
    <property type="entry name" value="Methyltransf_31"/>
    <property type="match status" value="1"/>
</dbReference>
<protein>
    <submittedName>
        <fullName evidence="2">Jhamt</fullName>
    </submittedName>
</protein>
<gene>
    <name evidence="2" type="primary">NCL1_11512</name>
    <name evidence="2" type="ORF">TNCT_537101</name>
</gene>
<dbReference type="CDD" id="cd02440">
    <property type="entry name" value="AdoMet_MTases"/>
    <property type="match status" value="1"/>
</dbReference>
<dbReference type="InterPro" id="IPR029063">
    <property type="entry name" value="SAM-dependent_MTases_sf"/>
</dbReference>
<dbReference type="SUPFAM" id="SSF53335">
    <property type="entry name" value="S-adenosyl-L-methionine-dependent methyltransferases"/>
    <property type="match status" value="1"/>
</dbReference>
<keyword evidence="3" id="KW-1185">Reference proteome</keyword>
<dbReference type="Proteomes" id="UP000887116">
    <property type="component" value="Unassembled WGS sequence"/>
</dbReference>
<evidence type="ECO:0000313" key="3">
    <source>
        <dbReference type="Proteomes" id="UP000887116"/>
    </source>
</evidence>
<accession>A0A8X6L993</accession>
<organism evidence="2 3">
    <name type="scientific">Trichonephila clavata</name>
    <name type="common">Joro spider</name>
    <name type="synonym">Nephila clavata</name>
    <dbReference type="NCBI Taxonomy" id="2740835"/>
    <lineage>
        <taxon>Eukaryota</taxon>
        <taxon>Metazoa</taxon>
        <taxon>Ecdysozoa</taxon>
        <taxon>Arthropoda</taxon>
        <taxon>Chelicerata</taxon>
        <taxon>Arachnida</taxon>
        <taxon>Araneae</taxon>
        <taxon>Araneomorphae</taxon>
        <taxon>Entelegynae</taxon>
        <taxon>Araneoidea</taxon>
        <taxon>Nephilidae</taxon>
        <taxon>Trichonephila</taxon>
    </lineage>
</organism>
<dbReference type="OrthoDB" id="8300214at2759"/>
<comment type="caution">
    <text evidence="2">The sequence shown here is derived from an EMBL/GenBank/DDBJ whole genome shotgun (WGS) entry which is preliminary data.</text>
</comment>
<dbReference type="InterPro" id="IPR025714">
    <property type="entry name" value="Methyltranfer_dom"/>
</dbReference>
<sequence length="271" mass="31423">MAQSSLSSETSAHDDDNIQFVQRCADEFQWKDLSEDVVMDIGCGEELNCCKAILMQFPEVKELIAVDQEITTFLTAHIINKVEFCVGDILLRDSLELYEGKMDKVISTDTFHQIKNKEKAFRNVYHMLKPGGEAGFYFCVKACMYTLLTVLSKIPKYGNIFEGPFVPNLYPPEHGEQYYKELLEKIGFKDVRATEEERRVPYDTEEDFEEKFLDELMDNLDILPEDEERFKAEVLELFEKTFGRYEGKRCYVSVHLNLFGVKPMESSDSEI</sequence>
<evidence type="ECO:0000313" key="2">
    <source>
        <dbReference type="EMBL" id="GFR00022.1"/>
    </source>
</evidence>